<dbReference type="Pfam" id="PF01031">
    <property type="entry name" value="Dynamin_M"/>
    <property type="match status" value="1"/>
</dbReference>
<feature type="region of interest" description="Disordered" evidence="3">
    <location>
        <begin position="676"/>
        <end position="792"/>
    </location>
</feature>
<keyword evidence="6" id="KW-1185">Reference proteome</keyword>
<dbReference type="GO" id="GO:0005874">
    <property type="term" value="C:microtubule"/>
    <property type="evidence" value="ECO:0007669"/>
    <property type="project" value="TreeGrafter"/>
</dbReference>
<gene>
    <name evidence="5" type="ORF">PsYK624_150320</name>
</gene>
<dbReference type="SMART" id="SM00053">
    <property type="entry name" value="DYNc"/>
    <property type="match status" value="1"/>
</dbReference>
<keyword evidence="1" id="KW-0547">Nucleotide-binding</keyword>
<dbReference type="InterPro" id="IPR045063">
    <property type="entry name" value="Dynamin_N"/>
</dbReference>
<evidence type="ECO:0000313" key="5">
    <source>
        <dbReference type="EMBL" id="GJE98795.1"/>
    </source>
</evidence>
<dbReference type="OrthoDB" id="5061070at2759"/>
<protein>
    <submittedName>
        <fullName evidence="5">Dynamin domain-containing protein</fullName>
    </submittedName>
</protein>
<dbReference type="AlphaFoldDB" id="A0A9P3GNM1"/>
<dbReference type="InterPro" id="IPR022812">
    <property type="entry name" value="Dynamin"/>
</dbReference>
<comment type="caution">
    <text evidence="5">The sequence shown here is derived from an EMBL/GenBank/DDBJ whole genome shotgun (WGS) entry which is preliminary data.</text>
</comment>
<dbReference type="GO" id="GO:0003924">
    <property type="term" value="F:GTPase activity"/>
    <property type="evidence" value="ECO:0007669"/>
    <property type="project" value="InterPro"/>
</dbReference>
<sequence length="847" mass="94560">MECRLTNSDQPWQCQILLRREVDDDGRRIHGRDVLEEPFGPVLHDKAELEEMIRRAQLAILNPGVGKEFFETFQTSSLKRGEKPGISPKQLQFSSNVVCLDLLGPDLPDLSFIDLPGIISAVEEDEDERSIDAVKRMVEDHIQGDTLILLTINMRDDMSNQGAARLAKLADEAGERTIGVLTKADLIQDGEQDGWLSILEGSSHSLRHGYFITKHPSPTELEKKISHSQARELEAKFFQSTSPWNQQQVLQSRMGTPNLTKELSNLLGALINQALPKLRREAKDSLDIVREQLDALPPPPSENPAHELLRMVTTFTSEVRSFIQGAESHERLIQKCRLAYGAFKSHIRGTAPQFKPFESSREPGSKSYRSILSSEDEDDQADMQNRPMYLNDVRKHIESSLTRQLPFNVPFSAKVTLIEKVFEPWEDHCITCFGAVYDATADELYSTAERIFGSFQTPLLEQIRTVIDERLESAKSKTAERIQWMLEMEYPPFTNNDHYFSSYRDEYLAQFKEARNPTTEAKDPQLLQEALGLLVQLGYPASEDALARLHPPDEYEQELIVMAETSAYFRVCYKRIIDNIPRVIDHGFLRTIERELQSALISGLSLGTNQAHEHASAYLAEDKQVAATRVRLTQKNDRLQNVREELHQFQIPSATFPASLSARRPNGRKMTTLLSTADPVQSSSATSQFNPSSQTDKSSPAGPEAAVRFPVARRTEAKTESQNWPSSAVTTKPRKSWASLLATSAATASAPEDTVAEPAVADSSKNTSAPKAKKTATKSSVQAPTATPTLRASASEFTPTLFTGALSPRAPPFMWGSINNSPRRVASPTLTERAFGQYDSDEYAAGE</sequence>
<dbReference type="PROSITE" id="PS51388">
    <property type="entry name" value="GED"/>
    <property type="match status" value="1"/>
</dbReference>
<keyword evidence="2" id="KW-0342">GTP-binding</keyword>
<dbReference type="GO" id="GO:0016020">
    <property type="term" value="C:membrane"/>
    <property type="evidence" value="ECO:0007669"/>
    <property type="project" value="TreeGrafter"/>
</dbReference>
<organism evidence="5 6">
    <name type="scientific">Phanerochaete sordida</name>
    <dbReference type="NCBI Taxonomy" id="48140"/>
    <lineage>
        <taxon>Eukaryota</taxon>
        <taxon>Fungi</taxon>
        <taxon>Dikarya</taxon>
        <taxon>Basidiomycota</taxon>
        <taxon>Agaricomycotina</taxon>
        <taxon>Agaricomycetes</taxon>
        <taxon>Polyporales</taxon>
        <taxon>Phanerochaetaceae</taxon>
        <taxon>Phanerochaete</taxon>
    </lineage>
</organism>
<dbReference type="EMBL" id="BPQB01000095">
    <property type="protein sequence ID" value="GJE98795.1"/>
    <property type="molecule type" value="Genomic_DNA"/>
</dbReference>
<dbReference type="InterPro" id="IPR027417">
    <property type="entry name" value="P-loop_NTPase"/>
</dbReference>
<name>A0A9P3GNM1_9APHY</name>
<dbReference type="InterPro" id="IPR020850">
    <property type="entry name" value="GED_dom"/>
</dbReference>
<feature type="compositionally biased region" description="Polar residues" evidence="3">
    <location>
        <begin position="720"/>
        <end position="730"/>
    </location>
</feature>
<feature type="compositionally biased region" description="Polar residues" evidence="3">
    <location>
        <begin position="781"/>
        <end position="792"/>
    </location>
</feature>
<evidence type="ECO:0000256" key="3">
    <source>
        <dbReference type="SAM" id="MobiDB-lite"/>
    </source>
</evidence>
<accession>A0A9P3GNM1</accession>
<feature type="compositionally biased region" description="Polar residues" evidence="3">
    <location>
        <begin position="676"/>
        <end position="698"/>
    </location>
</feature>
<dbReference type="InterPro" id="IPR003130">
    <property type="entry name" value="GED"/>
</dbReference>
<evidence type="ECO:0000256" key="2">
    <source>
        <dbReference type="ARBA" id="ARBA00023134"/>
    </source>
</evidence>
<dbReference type="InterPro" id="IPR000375">
    <property type="entry name" value="Dynamin_stalk"/>
</dbReference>
<evidence type="ECO:0000259" key="4">
    <source>
        <dbReference type="PROSITE" id="PS51388"/>
    </source>
</evidence>
<feature type="region of interest" description="Disordered" evidence="3">
    <location>
        <begin position="808"/>
        <end position="847"/>
    </location>
</feature>
<dbReference type="InterPro" id="IPR001401">
    <property type="entry name" value="Dynamin_GTPase"/>
</dbReference>
<dbReference type="GO" id="GO:0008017">
    <property type="term" value="F:microtubule binding"/>
    <property type="evidence" value="ECO:0007669"/>
    <property type="project" value="TreeGrafter"/>
</dbReference>
<dbReference type="Proteomes" id="UP000703269">
    <property type="component" value="Unassembled WGS sequence"/>
</dbReference>
<evidence type="ECO:0000256" key="1">
    <source>
        <dbReference type="ARBA" id="ARBA00022741"/>
    </source>
</evidence>
<dbReference type="Pfam" id="PF00350">
    <property type="entry name" value="Dynamin_N"/>
    <property type="match status" value="1"/>
</dbReference>
<dbReference type="SUPFAM" id="SSF52540">
    <property type="entry name" value="P-loop containing nucleoside triphosphate hydrolases"/>
    <property type="match status" value="1"/>
</dbReference>
<dbReference type="GO" id="GO:0005525">
    <property type="term" value="F:GTP binding"/>
    <property type="evidence" value="ECO:0007669"/>
    <property type="project" value="InterPro"/>
</dbReference>
<dbReference type="Gene3D" id="3.40.50.300">
    <property type="entry name" value="P-loop containing nucleotide triphosphate hydrolases"/>
    <property type="match status" value="1"/>
</dbReference>
<feature type="domain" description="GED" evidence="4">
    <location>
        <begin position="558"/>
        <end position="654"/>
    </location>
</feature>
<dbReference type="PRINTS" id="PR00195">
    <property type="entry name" value="DYNAMIN"/>
</dbReference>
<dbReference type="Gene3D" id="1.20.120.1240">
    <property type="entry name" value="Dynamin, middle domain"/>
    <property type="match status" value="1"/>
</dbReference>
<evidence type="ECO:0000313" key="6">
    <source>
        <dbReference type="Proteomes" id="UP000703269"/>
    </source>
</evidence>
<proteinExistence type="predicted"/>
<dbReference type="Pfam" id="PF02212">
    <property type="entry name" value="GED"/>
    <property type="match status" value="1"/>
</dbReference>
<reference evidence="5 6" key="1">
    <citation type="submission" date="2021-08" db="EMBL/GenBank/DDBJ databases">
        <title>Draft Genome Sequence of Phanerochaete sordida strain YK-624.</title>
        <authorList>
            <person name="Mori T."/>
            <person name="Dohra H."/>
            <person name="Suzuki T."/>
            <person name="Kawagishi H."/>
            <person name="Hirai H."/>
        </authorList>
    </citation>
    <scope>NUCLEOTIDE SEQUENCE [LARGE SCALE GENOMIC DNA]</scope>
    <source>
        <strain evidence="5 6">YK-624</strain>
    </source>
</reference>
<feature type="compositionally biased region" description="Low complexity" evidence="3">
    <location>
        <begin position="738"/>
        <end position="750"/>
    </location>
</feature>
<dbReference type="PANTHER" id="PTHR11566:SF21">
    <property type="entry name" value="DYNAMIN RELATED PROTEIN 1, ISOFORM A"/>
    <property type="match status" value="1"/>
</dbReference>
<dbReference type="GO" id="GO:0005737">
    <property type="term" value="C:cytoplasm"/>
    <property type="evidence" value="ECO:0007669"/>
    <property type="project" value="TreeGrafter"/>
</dbReference>
<dbReference type="PANTHER" id="PTHR11566">
    <property type="entry name" value="DYNAMIN"/>
    <property type="match status" value="1"/>
</dbReference>
<feature type="region of interest" description="Disordered" evidence="3">
    <location>
        <begin position="353"/>
        <end position="384"/>
    </location>
</feature>